<dbReference type="InterPro" id="IPR000960">
    <property type="entry name" value="Flavin_mOase"/>
</dbReference>
<accession>A0A505DNT9</accession>
<dbReference type="InterPro" id="IPR036188">
    <property type="entry name" value="FAD/NAD-bd_sf"/>
</dbReference>
<comment type="similarity">
    <text evidence="2">Belongs to the FAD-binding monooxygenase family.</text>
</comment>
<protein>
    <submittedName>
        <fullName evidence="7">NAD(P)/FAD-dependent oxidoreductase</fullName>
    </submittedName>
</protein>
<dbReference type="InterPro" id="IPR020946">
    <property type="entry name" value="Flavin_mOase-like"/>
</dbReference>
<evidence type="ECO:0000256" key="3">
    <source>
        <dbReference type="ARBA" id="ARBA00022630"/>
    </source>
</evidence>
<evidence type="ECO:0000313" key="7">
    <source>
        <dbReference type="EMBL" id="TPQ22904.1"/>
    </source>
</evidence>
<keyword evidence="5" id="KW-0521">NADP</keyword>
<dbReference type="AlphaFoldDB" id="A0A505DNT9"/>
<dbReference type="PANTHER" id="PTHR23023">
    <property type="entry name" value="DIMETHYLANILINE MONOOXYGENASE"/>
    <property type="match status" value="1"/>
</dbReference>
<evidence type="ECO:0000256" key="4">
    <source>
        <dbReference type="ARBA" id="ARBA00022827"/>
    </source>
</evidence>
<reference evidence="7 8" key="1">
    <citation type="submission" date="2019-06" db="EMBL/GenBank/DDBJ databases">
        <title>Streptomyces sporangiiformans sp. nov., a novel actinomycete isolated from soil in Mount Song.</title>
        <authorList>
            <person name="Han L."/>
        </authorList>
    </citation>
    <scope>NUCLEOTIDE SEQUENCE [LARGE SCALE GENOMIC DNA]</scope>
    <source>
        <strain evidence="7 8">NEAU-SSA 1</strain>
    </source>
</reference>
<name>A0A505DNT9_9ACTN</name>
<comment type="caution">
    <text evidence="7">The sequence shown here is derived from an EMBL/GenBank/DDBJ whole genome shotgun (WGS) entry which is preliminary data.</text>
</comment>
<evidence type="ECO:0000256" key="1">
    <source>
        <dbReference type="ARBA" id="ARBA00009183"/>
    </source>
</evidence>
<comment type="similarity">
    <text evidence="1">Belongs to the FMO family.</text>
</comment>
<dbReference type="GO" id="GO:0004499">
    <property type="term" value="F:N,N-dimethylaniline monooxygenase activity"/>
    <property type="evidence" value="ECO:0007669"/>
    <property type="project" value="InterPro"/>
</dbReference>
<dbReference type="OrthoDB" id="5168853at2"/>
<dbReference type="InterPro" id="IPR050346">
    <property type="entry name" value="FMO-like"/>
</dbReference>
<dbReference type="PRINTS" id="PR00370">
    <property type="entry name" value="FMOXYGENASE"/>
</dbReference>
<dbReference type="PIRSF" id="PIRSF000332">
    <property type="entry name" value="FMO"/>
    <property type="match status" value="1"/>
</dbReference>
<evidence type="ECO:0000256" key="2">
    <source>
        <dbReference type="ARBA" id="ARBA00010139"/>
    </source>
</evidence>
<organism evidence="7 8">
    <name type="scientific">Streptomyces sporangiiformans</name>
    <dbReference type="NCBI Taxonomy" id="2315329"/>
    <lineage>
        <taxon>Bacteria</taxon>
        <taxon>Bacillati</taxon>
        <taxon>Actinomycetota</taxon>
        <taxon>Actinomycetes</taxon>
        <taxon>Kitasatosporales</taxon>
        <taxon>Streptomycetaceae</taxon>
        <taxon>Streptomyces</taxon>
    </lineage>
</organism>
<evidence type="ECO:0000256" key="5">
    <source>
        <dbReference type="ARBA" id="ARBA00022857"/>
    </source>
</evidence>
<gene>
    <name evidence="7" type="ORF">FGD71_007025</name>
</gene>
<evidence type="ECO:0000313" key="8">
    <source>
        <dbReference type="Proteomes" id="UP000317378"/>
    </source>
</evidence>
<sequence>MTSPRYCVIGAGAAGLAALQVLTDRGFAVDCFERTDRVGGHWHTDYDSLHLITSRDVSGFDGFPMPADYPVYPSRDQMRAYLESFAEHHGLRERISFGTEVTGVKPVGPAGRDGWDGWTVETSDGDIREYDAVLVANGHLTDPYIPDYDGKFTGKQIHSANYRNAADLEGRRVLVVGAGNSGCDLVVDAAHARLDANISVRHGQVFQPKALFGKPRAELRWLTRLPSFAQERLTRALINIAVGPPTAYRGLPEPVTRNLNKQRPVVNNLLLYWIQHGRITVRPGIERFDGPTVHFTDGSATQIDTVVWATGFKTSFPFLDPGLLTWQERTPLRVAGLTVPVGLERLFFIGLAAPRGPQLPVYSAQAKLVARFLELQQRDCVALSGFFSGRQTPDARIDIVRKVWLKQMDATHKALGPLARGATGGAR</sequence>
<dbReference type="Proteomes" id="UP000317378">
    <property type="component" value="Unassembled WGS sequence"/>
</dbReference>
<evidence type="ECO:0000256" key="6">
    <source>
        <dbReference type="ARBA" id="ARBA00023002"/>
    </source>
</evidence>
<proteinExistence type="inferred from homology"/>
<dbReference type="RefSeq" id="WP_119099522.1">
    <property type="nucleotide sequence ID" value="NZ_QXMJ01000071.1"/>
</dbReference>
<dbReference type="SUPFAM" id="SSF51905">
    <property type="entry name" value="FAD/NAD(P)-binding domain"/>
    <property type="match status" value="2"/>
</dbReference>
<dbReference type="GO" id="GO:0050660">
    <property type="term" value="F:flavin adenine dinucleotide binding"/>
    <property type="evidence" value="ECO:0007669"/>
    <property type="project" value="InterPro"/>
</dbReference>
<dbReference type="Pfam" id="PF00743">
    <property type="entry name" value="FMO-like"/>
    <property type="match status" value="1"/>
</dbReference>
<dbReference type="GO" id="GO:0050661">
    <property type="term" value="F:NADP binding"/>
    <property type="evidence" value="ECO:0007669"/>
    <property type="project" value="InterPro"/>
</dbReference>
<dbReference type="Gene3D" id="3.50.50.60">
    <property type="entry name" value="FAD/NAD(P)-binding domain"/>
    <property type="match status" value="1"/>
</dbReference>
<keyword evidence="6" id="KW-0560">Oxidoreductase</keyword>
<keyword evidence="8" id="KW-1185">Reference proteome</keyword>
<keyword evidence="4" id="KW-0274">FAD</keyword>
<dbReference type="EMBL" id="VCHX02000071">
    <property type="protein sequence ID" value="TPQ22904.1"/>
    <property type="molecule type" value="Genomic_DNA"/>
</dbReference>
<keyword evidence="3" id="KW-0285">Flavoprotein</keyword>